<dbReference type="InterPro" id="IPR000157">
    <property type="entry name" value="TIR_dom"/>
</dbReference>
<organism evidence="3 4">
    <name type="scientific">Cupriavidus pampae</name>
    <dbReference type="NCBI Taxonomy" id="659251"/>
    <lineage>
        <taxon>Bacteria</taxon>
        <taxon>Pseudomonadati</taxon>
        <taxon>Pseudomonadota</taxon>
        <taxon>Betaproteobacteria</taxon>
        <taxon>Burkholderiales</taxon>
        <taxon>Burkholderiaceae</taxon>
        <taxon>Cupriavidus</taxon>
    </lineage>
</organism>
<accession>A0ABN7ZHS3</accession>
<dbReference type="InterPro" id="IPR035897">
    <property type="entry name" value="Toll_tir_struct_dom_sf"/>
</dbReference>
<evidence type="ECO:0000313" key="4">
    <source>
        <dbReference type="Proteomes" id="UP000706525"/>
    </source>
</evidence>
<dbReference type="PROSITE" id="PS51534">
    <property type="entry name" value="SEFIR"/>
    <property type="match status" value="1"/>
</dbReference>
<dbReference type="Proteomes" id="UP000706525">
    <property type="component" value="Unassembled WGS sequence"/>
</dbReference>
<sequence>MGLETTHYNLLVSANHEAWDGLSWSMGKDRLFEYTNDIVKSRFTPLSDASFSQLQSLPTLFAYERHCGKAARVGRITGITHRNDGYGISFELDPRIPPIPMDRLEQLLYALDIDARYEMNRTHWAVKNVALPRVLEQGGLIPAGAMAPLVAARPPTVFLSYSHDTPAHKAWVAQLAIHLREYAVEVLLDQWHVNPGEDLEAFMRRGVTTSDRVVMVCTETYVRKVLDGRGGVGFEHTLVMGQLMQQLGTDKFVPIIRQPGLQPIQIPALSTRLYIDFSQDLVYREKVEELARTVHGQRPVLPPLGRPPVPPPPLR</sequence>
<gene>
    <name evidence="3" type="ORF">LMG32289_05410</name>
</gene>
<dbReference type="Pfam" id="PF13676">
    <property type="entry name" value="TIR_2"/>
    <property type="match status" value="1"/>
</dbReference>
<proteinExistence type="predicted"/>
<evidence type="ECO:0000313" key="3">
    <source>
        <dbReference type="EMBL" id="CAG9183757.1"/>
    </source>
</evidence>
<feature type="domain" description="TIR" evidence="1">
    <location>
        <begin position="153"/>
        <end position="298"/>
    </location>
</feature>
<keyword evidence="4" id="KW-1185">Reference proteome</keyword>
<comment type="caution">
    <text evidence="3">The sequence shown here is derived from an EMBL/GenBank/DDBJ whole genome shotgun (WGS) entry which is preliminary data.</text>
</comment>
<protein>
    <recommendedName>
        <fullName evidence="5">TIR domain-containing protein</fullName>
    </recommendedName>
</protein>
<dbReference type="Gene3D" id="3.40.50.10140">
    <property type="entry name" value="Toll/interleukin-1 receptor homology (TIR) domain"/>
    <property type="match status" value="1"/>
</dbReference>
<name>A0ABN7ZHS3_9BURK</name>
<evidence type="ECO:0008006" key="5">
    <source>
        <dbReference type="Google" id="ProtNLM"/>
    </source>
</evidence>
<evidence type="ECO:0000259" key="1">
    <source>
        <dbReference type="PROSITE" id="PS50104"/>
    </source>
</evidence>
<reference evidence="3 4" key="1">
    <citation type="submission" date="2021-08" db="EMBL/GenBank/DDBJ databases">
        <authorList>
            <person name="Peeters C."/>
        </authorList>
    </citation>
    <scope>NUCLEOTIDE SEQUENCE [LARGE SCALE GENOMIC DNA]</scope>
    <source>
        <strain evidence="3 4">LMG 32289</strain>
    </source>
</reference>
<dbReference type="SUPFAM" id="SSF52200">
    <property type="entry name" value="Toll/Interleukin receptor TIR domain"/>
    <property type="match status" value="1"/>
</dbReference>
<dbReference type="EMBL" id="CAJZAG010000012">
    <property type="protein sequence ID" value="CAG9183757.1"/>
    <property type="molecule type" value="Genomic_DNA"/>
</dbReference>
<feature type="domain" description="SEFIR" evidence="2">
    <location>
        <begin position="154"/>
        <end position="286"/>
    </location>
</feature>
<dbReference type="InterPro" id="IPR013568">
    <property type="entry name" value="SEFIR_dom"/>
</dbReference>
<evidence type="ECO:0000259" key="2">
    <source>
        <dbReference type="PROSITE" id="PS51534"/>
    </source>
</evidence>
<dbReference type="PROSITE" id="PS50104">
    <property type="entry name" value="TIR"/>
    <property type="match status" value="1"/>
</dbReference>